<dbReference type="AlphaFoldDB" id="A0A2P2NJC3"/>
<proteinExistence type="predicted"/>
<reference evidence="1" key="1">
    <citation type="submission" date="2018-02" db="EMBL/GenBank/DDBJ databases">
        <title>Rhizophora mucronata_Transcriptome.</title>
        <authorList>
            <person name="Meera S.P."/>
            <person name="Sreeshan A."/>
            <person name="Augustine A."/>
        </authorList>
    </citation>
    <scope>NUCLEOTIDE SEQUENCE</scope>
    <source>
        <tissue evidence="1">Leaf</tissue>
    </source>
</reference>
<dbReference type="EMBL" id="GGEC01062073">
    <property type="protein sequence ID" value="MBX42557.1"/>
    <property type="molecule type" value="Transcribed_RNA"/>
</dbReference>
<evidence type="ECO:0000313" key="1">
    <source>
        <dbReference type="EMBL" id="MBX42557.1"/>
    </source>
</evidence>
<name>A0A2P2NJC3_RHIMU</name>
<sequence length="55" mass="6554">MFCSFHLFTPFGMNDLKTPNGVKRNKHMHWNLTFSEQFHCPKDTALVKIFLLQKQ</sequence>
<protein>
    <submittedName>
        <fullName evidence="1">Uncharacterized protein</fullName>
    </submittedName>
</protein>
<organism evidence="1">
    <name type="scientific">Rhizophora mucronata</name>
    <name type="common">Asiatic mangrove</name>
    <dbReference type="NCBI Taxonomy" id="61149"/>
    <lineage>
        <taxon>Eukaryota</taxon>
        <taxon>Viridiplantae</taxon>
        <taxon>Streptophyta</taxon>
        <taxon>Embryophyta</taxon>
        <taxon>Tracheophyta</taxon>
        <taxon>Spermatophyta</taxon>
        <taxon>Magnoliopsida</taxon>
        <taxon>eudicotyledons</taxon>
        <taxon>Gunneridae</taxon>
        <taxon>Pentapetalae</taxon>
        <taxon>rosids</taxon>
        <taxon>fabids</taxon>
        <taxon>Malpighiales</taxon>
        <taxon>Rhizophoraceae</taxon>
        <taxon>Rhizophora</taxon>
    </lineage>
</organism>
<accession>A0A2P2NJC3</accession>